<evidence type="ECO:0000313" key="6">
    <source>
        <dbReference type="EMBL" id="NMF55395.1"/>
    </source>
</evidence>
<dbReference type="InterPro" id="IPR050950">
    <property type="entry name" value="HTH-type_LysR_regulators"/>
</dbReference>
<reference evidence="6 7" key="1">
    <citation type="submission" date="2020-04" db="EMBL/GenBank/DDBJ databases">
        <title>Collinsella sp. KGMB02528 nov., an anaerobic actinobacterium isolated from human feces.</title>
        <authorList>
            <person name="Han K.-I."/>
            <person name="Eom M.K."/>
            <person name="Kim J.-S."/>
            <person name="Lee K.C."/>
            <person name="Suh M.K."/>
            <person name="Park S.-H."/>
            <person name="Lee J.H."/>
            <person name="Kang S.W."/>
            <person name="Park J.-E."/>
            <person name="Oh B.S."/>
            <person name="Yu S.Y."/>
            <person name="Choi S.-H."/>
            <person name="Lee D.H."/>
            <person name="Yoon H."/>
            <person name="Kim B.-Y."/>
            <person name="Lee J.H."/>
            <person name="Lee J.-S."/>
        </authorList>
    </citation>
    <scope>NUCLEOTIDE SEQUENCE [LARGE SCALE GENOMIC DNA]</scope>
    <source>
        <strain evidence="6 7">KGMB02528</strain>
    </source>
</reference>
<dbReference type="EMBL" id="JABBCP010000002">
    <property type="protein sequence ID" value="NMF55395.1"/>
    <property type="molecule type" value="Genomic_DNA"/>
</dbReference>
<dbReference type="PANTHER" id="PTHR30419">
    <property type="entry name" value="HTH-TYPE TRANSCRIPTIONAL REGULATOR YBHD"/>
    <property type="match status" value="1"/>
</dbReference>
<evidence type="ECO:0000256" key="4">
    <source>
        <dbReference type="ARBA" id="ARBA00023163"/>
    </source>
</evidence>
<gene>
    <name evidence="6" type="ORF">HF320_03490</name>
</gene>
<keyword evidence="2" id="KW-0805">Transcription regulation</keyword>
<evidence type="ECO:0000256" key="2">
    <source>
        <dbReference type="ARBA" id="ARBA00023015"/>
    </source>
</evidence>
<dbReference type="Gene3D" id="3.40.190.290">
    <property type="match status" value="1"/>
</dbReference>
<dbReference type="InterPro" id="IPR036388">
    <property type="entry name" value="WH-like_DNA-bd_sf"/>
</dbReference>
<evidence type="ECO:0000256" key="1">
    <source>
        <dbReference type="ARBA" id="ARBA00009437"/>
    </source>
</evidence>
<comment type="caution">
    <text evidence="6">The sequence shown here is derived from an EMBL/GenBank/DDBJ whole genome shotgun (WGS) entry which is preliminary data.</text>
</comment>
<sequence length="290" mass="31848">MNRYEIFLKVAECGNITKCAQSVHYTQAGISHAIAALEKETGLTLFARTARGVTLTENGRRLLPSIQALVNDQHALTQAINQIGGVVAGTLRVGTFTSVSMQWLPRLIQNFTARHPGVEFDLQAGDYDQITEMLMAGKVDCGFLAAPVHEGLEFFPLYRDPMLAFLPKGHPLARKRSLTLDDLLDEELIIPAQGSDNDINAVLKETEKPANIRYVLNDDFSVLSMVEGGLGVAIMPELILKSCKSYPVARPLSPKRYRTIGIASLPKGGISMLAQTFIDFLVEDAPMHRI</sequence>
<dbReference type="Proteomes" id="UP000546970">
    <property type="component" value="Unassembled WGS sequence"/>
</dbReference>
<evidence type="ECO:0000256" key="3">
    <source>
        <dbReference type="ARBA" id="ARBA00023125"/>
    </source>
</evidence>
<comment type="similarity">
    <text evidence="1">Belongs to the LysR transcriptional regulatory family.</text>
</comment>
<dbReference type="FunFam" id="1.10.10.10:FF:000001">
    <property type="entry name" value="LysR family transcriptional regulator"/>
    <property type="match status" value="1"/>
</dbReference>
<dbReference type="PROSITE" id="PS50931">
    <property type="entry name" value="HTH_LYSR"/>
    <property type="match status" value="1"/>
</dbReference>
<dbReference type="Pfam" id="PF03466">
    <property type="entry name" value="LysR_substrate"/>
    <property type="match status" value="1"/>
</dbReference>
<feature type="domain" description="HTH lysR-type" evidence="5">
    <location>
        <begin position="1"/>
        <end position="56"/>
    </location>
</feature>
<keyword evidence="7" id="KW-1185">Reference proteome</keyword>
<dbReference type="SUPFAM" id="SSF46785">
    <property type="entry name" value="Winged helix' DNA-binding domain"/>
    <property type="match status" value="1"/>
</dbReference>
<evidence type="ECO:0000259" key="5">
    <source>
        <dbReference type="PROSITE" id="PS50931"/>
    </source>
</evidence>
<dbReference type="RefSeq" id="WP_169277084.1">
    <property type="nucleotide sequence ID" value="NZ_JABBCP010000002.1"/>
</dbReference>
<evidence type="ECO:0000313" key="7">
    <source>
        <dbReference type="Proteomes" id="UP000546970"/>
    </source>
</evidence>
<dbReference type="Pfam" id="PF00126">
    <property type="entry name" value="HTH_1"/>
    <property type="match status" value="1"/>
</dbReference>
<dbReference type="InterPro" id="IPR000847">
    <property type="entry name" value="LysR_HTH_N"/>
</dbReference>
<dbReference type="GO" id="GO:0003677">
    <property type="term" value="F:DNA binding"/>
    <property type="evidence" value="ECO:0007669"/>
    <property type="project" value="UniProtKB-KW"/>
</dbReference>
<dbReference type="PANTHER" id="PTHR30419:SF28">
    <property type="entry name" value="HTH-TYPE TRANSCRIPTIONAL REGULATOR BSDA"/>
    <property type="match status" value="1"/>
</dbReference>
<proteinExistence type="inferred from homology"/>
<dbReference type="GO" id="GO:0003700">
    <property type="term" value="F:DNA-binding transcription factor activity"/>
    <property type="evidence" value="ECO:0007669"/>
    <property type="project" value="InterPro"/>
</dbReference>
<dbReference type="InterPro" id="IPR005119">
    <property type="entry name" value="LysR_subst-bd"/>
</dbReference>
<accession>A0A7X9UBL6</accession>
<dbReference type="InterPro" id="IPR036390">
    <property type="entry name" value="WH_DNA-bd_sf"/>
</dbReference>
<dbReference type="Gene3D" id="1.10.10.10">
    <property type="entry name" value="Winged helix-like DNA-binding domain superfamily/Winged helix DNA-binding domain"/>
    <property type="match status" value="1"/>
</dbReference>
<dbReference type="CDD" id="cd05466">
    <property type="entry name" value="PBP2_LTTR_substrate"/>
    <property type="match status" value="1"/>
</dbReference>
<protein>
    <submittedName>
        <fullName evidence="6">LysR family transcriptional regulator</fullName>
    </submittedName>
</protein>
<dbReference type="SUPFAM" id="SSF53850">
    <property type="entry name" value="Periplasmic binding protein-like II"/>
    <property type="match status" value="1"/>
</dbReference>
<organism evidence="6 7">
    <name type="scientific">Collinsella acetigenes</name>
    <dbReference type="NCBI Taxonomy" id="2713419"/>
    <lineage>
        <taxon>Bacteria</taxon>
        <taxon>Bacillati</taxon>
        <taxon>Actinomycetota</taxon>
        <taxon>Coriobacteriia</taxon>
        <taxon>Coriobacteriales</taxon>
        <taxon>Coriobacteriaceae</taxon>
        <taxon>Collinsella</taxon>
    </lineage>
</organism>
<keyword evidence="4" id="KW-0804">Transcription</keyword>
<keyword evidence="3" id="KW-0238">DNA-binding</keyword>
<dbReference type="AlphaFoldDB" id="A0A7X9UBL6"/>
<dbReference type="PRINTS" id="PR00039">
    <property type="entry name" value="HTHLYSR"/>
</dbReference>
<dbReference type="GO" id="GO:0005829">
    <property type="term" value="C:cytosol"/>
    <property type="evidence" value="ECO:0007669"/>
    <property type="project" value="TreeGrafter"/>
</dbReference>
<name>A0A7X9UBL6_9ACTN</name>